<accession>A0AAU8M0C6</accession>
<protein>
    <recommendedName>
        <fullName evidence="3">Transglutaminase-like superfamily protein</fullName>
    </recommendedName>
</protein>
<sequence length="288" mass="33105">MKRKGNIQRVALLLLILISFLANILLGVFLYKERSSPAMDTVSSIEAYLSPDAEKYAGDIRLIKQYIEDQQIASPTKKIDFVRNWVNTNSVHNNDPSYNLRAAFNTPRVLARLWKTHEAKDAPVNLTCGPRAFAMQKILDHLRISSRVVMIFTDNFDSCLSHTFLEVFNPETANWEVQDPDYNISYVNKKTGHRIATFSLIFGDIDAFIPVSKNGKGWTVNKVEKLKENYFETIMYGNPFTAVNPVILINTDKFNLRKTFKDNGGVTFREFANKYYRKPIFIENRSTL</sequence>
<dbReference type="AlphaFoldDB" id="A0AAU8M0C6"/>
<name>A0AAU8M0C6_9BACT</name>
<evidence type="ECO:0000313" key="2">
    <source>
        <dbReference type="EMBL" id="XCN75297.1"/>
    </source>
</evidence>
<keyword evidence="1" id="KW-0812">Transmembrane</keyword>
<evidence type="ECO:0008006" key="3">
    <source>
        <dbReference type="Google" id="ProtNLM"/>
    </source>
</evidence>
<feature type="transmembrane region" description="Helical" evidence="1">
    <location>
        <begin position="12"/>
        <end position="31"/>
    </location>
</feature>
<gene>
    <name evidence="2" type="ORF">Q3M24_11395</name>
</gene>
<reference evidence="2" key="1">
    <citation type="journal article" date="2024" name="Syst. Appl. Microbiol.">
        <title>First single-strain enrichments of Electrothrix cable bacteria, description of E. aestuarii sp. nov. and E. rattekaaiensis sp. nov., and proposal of a cable bacteria taxonomy following the rules of the SeqCode.</title>
        <authorList>
            <person name="Plum-Jensen L.E."/>
            <person name="Schramm A."/>
            <person name="Marshall I.P.G."/>
        </authorList>
    </citation>
    <scope>NUCLEOTIDE SEQUENCE</scope>
    <source>
        <strain evidence="2">Rat1</strain>
    </source>
</reference>
<dbReference type="KEGG" id="eaj:Q3M24_11395"/>
<keyword evidence="1" id="KW-0472">Membrane</keyword>
<keyword evidence="1" id="KW-1133">Transmembrane helix</keyword>
<evidence type="ECO:0000256" key="1">
    <source>
        <dbReference type="SAM" id="Phobius"/>
    </source>
</evidence>
<reference evidence="2" key="2">
    <citation type="submission" date="2024-06" db="EMBL/GenBank/DDBJ databases">
        <authorList>
            <person name="Plum-Jensen L.E."/>
            <person name="Schramm A."/>
            <person name="Marshall I.P.G."/>
        </authorList>
    </citation>
    <scope>NUCLEOTIDE SEQUENCE</scope>
    <source>
        <strain evidence="2">Rat1</strain>
    </source>
</reference>
<proteinExistence type="predicted"/>
<dbReference type="EMBL" id="CP159373">
    <property type="protein sequence ID" value="XCN75297.1"/>
    <property type="molecule type" value="Genomic_DNA"/>
</dbReference>
<organism evidence="2">
    <name type="scientific">Candidatus Electrothrix aestuarii</name>
    <dbReference type="NCBI Taxonomy" id="3062594"/>
    <lineage>
        <taxon>Bacteria</taxon>
        <taxon>Pseudomonadati</taxon>
        <taxon>Thermodesulfobacteriota</taxon>
        <taxon>Desulfobulbia</taxon>
        <taxon>Desulfobulbales</taxon>
        <taxon>Desulfobulbaceae</taxon>
        <taxon>Candidatus Electrothrix</taxon>
    </lineage>
</organism>